<feature type="repeat" description="Solcar" evidence="9">
    <location>
        <begin position="367"/>
        <end position="452"/>
    </location>
</feature>
<dbReference type="Proteomes" id="UP000232875">
    <property type="component" value="Unassembled WGS sequence"/>
</dbReference>
<comment type="similarity">
    <text evidence="2">Belongs to the mitochondrial carrier (TC 2.A.29) family.</text>
</comment>
<dbReference type="GO" id="GO:0000064">
    <property type="term" value="F:L-ornithine transmembrane transporter activity"/>
    <property type="evidence" value="ECO:0007669"/>
    <property type="project" value="TreeGrafter"/>
</dbReference>
<dbReference type="Pfam" id="PF00153">
    <property type="entry name" value="Mito_carr"/>
    <property type="match status" value="3"/>
</dbReference>
<evidence type="ECO:0000256" key="7">
    <source>
        <dbReference type="ARBA" id="ARBA00023128"/>
    </source>
</evidence>
<keyword evidence="5" id="KW-0677">Repeat</keyword>
<accession>A0A2N1JGS1</accession>
<sequence>MSHTETEPGTVPEAMGARGLVPMPEVVKRIFTKFPLHVWPFAQSYDDYVEPKQLVLYIAPTRPGEWASMDPVSLRWQIEFYDPYWAPSGSMPFLQLPFDASSHSSPEAAELIPESELMHYLDNYYPHARLELDEEDTIWPDKAAEAESLVWHNLLSGRLMAGALLLCLRAGVFAGQPEKKPMLRTLLGNALPGEVTFEQLALGRVETLSSAGASPSSLRAVYGSDCSADPRNPLSVAPGYTIDFHGIVGGTSQHAAPDPGAPDVPSATRRVDQDRILLQAMDALQSVATRLAVDVDAQSGEGWMLGARHATSLDCLLFAALYSILHIPADSLDVHGPLHGTIQRSPSLRAYVRRIQALLPAVDMAIPDWGKDVLAGTSGGITQVFVGQPFDIIKVRMQTAPPGTYSGVLGCISSIVKTEGPLAFYKGTTLPLLGVGACVSIQFGVAQHCKRFFHARNTEQRGKSAAHLSSLQLYMSGAAAGIANSVLASPIEQVRIRLQTQTNNVYRGPFACLKQVCAKGGIAGVYRGFFPTLFREAHGMGIYFLTYDYIIQRKMKADGVEHRSQLPHSTPLLAGAAAGFVLWIMVYPIDVIKSYMQTDALVPSQRRYRNSVDVIRAIYNTSGVNGFFRGLTPTLIRAPFANGATFLAFEIALHELDKMK</sequence>
<dbReference type="EMBL" id="KZ454987">
    <property type="protein sequence ID" value="PKI85746.1"/>
    <property type="molecule type" value="Genomic_DNA"/>
</dbReference>
<protein>
    <submittedName>
        <fullName evidence="10">Ymc2p</fullName>
    </submittedName>
</protein>
<dbReference type="Gene3D" id="1.50.40.10">
    <property type="entry name" value="Mitochondrial carrier domain"/>
    <property type="match status" value="2"/>
</dbReference>
<organism evidence="10 11">
    <name type="scientific">Malassezia vespertilionis</name>
    <dbReference type="NCBI Taxonomy" id="2020962"/>
    <lineage>
        <taxon>Eukaryota</taxon>
        <taxon>Fungi</taxon>
        <taxon>Dikarya</taxon>
        <taxon>Basidiomycota</taxon>
        <taxon>Ustilaginomycotina</taxon>
        <taxon>Malasseziomycetes</taxon>
        <taxon>Malasseziales</taxon>
        <taxon>Malasseziaceae</taxon>
        <taxon>Malassezia</taxon>
    </lineage>
</organism>
<keyword evidence="11" id="KW-1185">Reference proteome</keyword>
<reference evidence="10 11" key="1">
    <citation type="submission" date="2017-10" db="EMBL/GenBank/DDBJ databases">
        <title>A novel species of cold-tolerant Malassezia isolated from bats.</title>
        <authorList>
            <person name="Lorch J.M."/>
            <person name="Palmer J.M."/>
            <person name="Vanderwolf K.J."/>
            <person name="Schmidt K.Z."/>
            <person name="Verant M.L."/>
            <person name="Weller T.J."/>
            <person name="Blehert D.S."/>
        </authorList>
    </citation>
    <scope>NUCLEOTIDE SEQUENCE [LARGE SCALE GENOMIC DNA]</scope>
    <source>
        <strain evidence="10 11">NWHC:44797-103</strain>
    </source>
</reference>
<gene>
    <name evidence="10" type="primary">YMC2</name>
    <name evidence="10" type="ORF">MVES_000385</name>
</gene>
<dbReference type="InterPro" id="IPR023395">
    <property type="entry name" value="MCP_dom_sf"/>
</dbReference>
<evidence type="ECO:0000256" key="5">
    <source>
        <dbReference type="ARBA" id="ARBA00022737"/>
    </source>
</evidence>
<feature type="repeat" description="Solcar" evidence="9">
    <location>
        <begin position="468"/>
        <end position="553"/>
    </location>
</feature>
<keyword evidence="8 9" id="KW-0472">Membrane</keyword>
<proteinExistence type="inferred from homology"/>
<evidence type="ECO:0000256" key="4">
    <source>
        <dbReference type="ARBA" id="ARBA00022692"/>
    </source>
</evidence>
<keyword evidence="7" id="KW-0496">Mitochondrion</keyword>
<dbReference type="OrthoDB" id="409586at2759"/>
<dbReference type="InterPro" id="IPR018108">
    <property type="entry name" value="MCP_transmembrane"/>
</dbReference>
<dbReference type="InterPro" id="IPR050567">
    <property type="entry name" value="Mitochondrial_Carrier"/>
</dbReference>
<dbReference type="PROSITE" id="PS50920">
    <property type="entry name" value="SOLCAR"/>
    <property type="match status" value="3"/>
</dbReference>
<keyword evidence="6" id="KW-1133">Transmembrane helix</keyword>
<evidence type="ECO:0000256" key="3">
    <source>
        <dbReference type="ARBA" id="ARBA00022448"/>
    </source>
</evidence>
<keyword evidence="4 9" id="KW-0812">Transmembrane</keyword>
<evidence type="ECO:0000313" key="10">
    <source>
        <dbReference type="EMBL" id="PKI85746.1"/>
    </source>
</evidence>
<evidence type="ECO:0000256" key="6">
    <source>
        <dbReference type="ARBA" id="ARBA00022989"/>
    </source>
</evidence>
<keyword evidence="3" id="KW-0813">Transport</keyword>
<dbReference type="PANTHER" id="PTHR45624">
    <property type="entry name" value="MITOCHONDRIAL BASIC AMINO ACIDS TRANSPORTER-RELATED"/>
    <property type="match status" value="1"/>
</dbReference>
<dbReference type="SUPFAM" id="SSF103506">
    <property type="entry name" value="Mitochondrial carrier"/>
    <property type="match status" value="1"/>
</dbReference>
<evidence type="ECO:0000256" key="2">
    <source>
        <dbReference type="ARBA" id="ARBA00006375"/>
    </source>
</evidence>
<comment type="subcellular location">
    <subcellularLocation>
        <location evidence="1">Mitochondrion membrane</location>
        <topology evidence="1">Multi-pass membrane protein</topology>
    </subcellularLocation>
</comment>
<feature type="repeat" description="Solcar" evidence="9">
    <location>
        <begin position="566"/>
        <end position="655"/>
    </location>
</feature>
<dbReference type="GO" id="GO:1990575">
    <property type="term" value="P:mitochondrial L-ornithine transmembrane transport"/>
    <property type="evidence" value="ECO:0007669"/>
    <property type="project" value="TreeGrafter"/>
</dbReference>
<dbReference type="GO" id="GO:0031966">
    <property type="term" value="C:mitochondrial membrane"/>
    <property type="evidence" value="ECO:0007669"/>
    <property type="project" value="UniProtKB-SubCell"/>
</dbReference>
<evidence type="ECO:0000256" key="8">
    <source>
        <dbReference type="ARBA" id="ARBA00023136"/>
    </source>
</evidence>
<dbReference type="PANTHER" id="PTHR45624:SF12">
    <property type="entry name" value="MITOCHONDRIAL ORNITHINE TRANSPORTER 1"/>
    <property type="match status" value="1"/>
</dbReference>
<evidence type="ECO:0000256" key="1">
    <source>
        <dbReference type="ARBA" id="ARBA00004225"/>
    </source>
</evidence>
<evidence type="ECO:0000256" key="9">
    <source>
        <dbReference type="PROSITE-ProRule" id="PRU00282"/>
    </source>
</evidence>
<evidence type="ECO:0000313" key="11">
    <source>
        <dbReference type="Proteomes" id="UP000232875"/>
    </source>
</evidence>
<name>A0A2N1JGS1_9BASI</name>
<dbReference type="AlphaFoldDB" id="A0A2N1JGS1"/>